<evidence type="ECO:0000259" key="2">
    <source>
        <dbReference type="Pfam" id="PF08327"/>
    </source>
</evidence>
<protein>
    <submittedName>
        <fullName evidence="3">Uncharacterized protein YndB with AHSA1/START domain</fullName>
    </submittedName>
</protein>
<sequence>MTQHATATATRSLTIEREMPHAPEKVWRALTQGPLIADWLMSNDFQPVVGHRFNFRAPPMPNWNGVTDCEVLVVEPQQRLSYSWNASGDEAANGVKTIVTFTLTPVNGGTFLRMEQSGFGQNEEANYRGAQYGWQKFIGQLEHVIARLD</sequence>
<name>A0A368Z7W7_9HYPH</name>
<gene>
    <name evidence="3" type="ORF">C7476_10116</name>
</gene>
<keyword evidence="4" id="KW-1185">Reference proteome</keyword>
<comment type="caution">
    <text evidence="3">The sequence shown here is derived from an EMBL/GenBank/DDBJ whole genome shotgun (WGS) entry which is preliminary data.</text>
</comment>
<accession>A0A368Z7W7</accession>
<evidence type="ECO:0000313" key="3">
    <source>
        <dbReference type="EMBL" id="RCW87257.1"/>
    </source>
</evidence>
<organism evidence="3 4">
    <name type="scientific">Phyllobacterium bourgognense</name>
    <dbReference type="NCBI Taxonomy" id="314236"/>
    <lineage>
        <taxon>Bacteria</taxon>
        <taxon>Pseudomonadati</taxon>
        <taxon>Pseudomonadota</taxon>
        <taxon>Alphaproteobacteria</taxon>
        <taxon>Hyphomicrobiales</taxon>
        <taxon>Phyllobacteriaceae</taxon>
        <taxon>Phyllobacterium</taxon>
    </lineage>
</organism>
<dbReference type="CDD" id="cd07814">
    <property type="entry name" value="SRPBCC_CalC_Aha1-like"/>
    <property type="match status" value="1"/>
</dbReference>
<dbReference type="SUPFAM" id="SSF55961">
    <property type="entry name" value="Bet v1-like"/>
    <property type="match status" value="1"/>
</dbReference>
<evidence type="ECO:0000313" key="4">
    <source>
        <dbReference type="Proteomes" id="UP000253324"/>
    </source>
</evidence>
<proteinExistence type="inferred from homology"/>
<dbReference type="InterPro" id="IPR023393">
    <property type="entry name" value="START-like_dom_sf"/>
</dbReference>
<dbReference type="InterPro" id="IPR013538">
    <property type="entry name" value="ASHA1/2-like_C"/>
</dbReference>
<evidence type="ECO:0000256" key="1">
    <source>
        <dbReference type="ARBA" id="ARBA00006817"/>
    </source>
</evidence>
<comment type="similarity">
    <text evidence="1">Belongs to the AHA1 family.</text>
</comment>
<reference evidence="3 4" key="1">
    <citation type="submission" date="2018-07" db="EMBL/GenBank/DDBJ databases">
        <title>Genomic Encyclopedia of Type Strains, Phase III (KMG-III): the genomes of soil and plant-associated and newly described type strains.</title>
        <authorList>
            <person name="Whitman W."/>
        </authorList>
    </citation>
    <scope>NUCLEOTIDE SEQUENCE [LARGE SCALE GENOMIC DNA]</scope>
    <source>
        <strain evidence="3 4">31-25a</strain>
    </source>
</reference>
<dbReference type="Pfam" id="PF08327">
    <property type="entry name" value="AHSA1"/>
    <property type="match status" value="1"/>
</dbReference>
<dbReference type="Proteomes" id="UP000253324">
    <property type="component" value="Unassembled WGS sequence"/>
</dbReference>
<dbReference type="Gene3D" id="3.30.530.20">
    <property type="match status" value="1"/>
</dbReference>
<dbReference type="RefSeq" id="WP_114427900.1">
    <property type="nucleotide sequence ID" value="NZ_QPJM01000001.1"/>
</dbReference>
<dbReference type="AlphaFoldDB" id="A0A368Z7W7"/>
<feature type="domain" description="Activator of Hsp90 ATPase homologue 1/2-like C-terminal" evidence="2">
    <location>
        <begin position="22"/>
        <end position="145"/>
    </location>
</feature>
<dbReference type="EMBL" id="QPJM01000001">
    <property type="protein sequence ID" value="RCW87257.1"/>
    <property type="molecule type" value="Genomic_DNA"/>
</dbReference>
<dbReference type="OrthoDB" id="9803476at2"/>